<dbReference type="OrthoDB" id="3270451at2759"/>
<proteinExistence type="predicted"/>
<sequence>LFQAFTSGGHITNTAHTVSCVLLRWLVFLWHSNIVLGQNKDSGKNQCLFALHVPDLTTWGCVLDLLVFCSLIELLNVVDHETYDVSWSTSVDDVNLPAHPGMSPQNQLECIAARKKSCEMLQIFFSHYELLDWHDQAANGFCDI</sequence>
<reference evidence="3" key="2">
    <citation type="submission" date="2015-01" db="EMBL/GenBank/DDBJ databases">
        <title>Evolutionary Origins and Diversification of the Mycorrhizal Mutualists.</title>
        <authorList>
            <consortium name="DOE Joint Genome Institute"/>
            <consortium name="Mycorrhizal Genomics Consortium"/>
            <person name="Kohler A."/>
            <person name="Kuo A."/>
            <person name="Nagy L.G."/>
            <person name="Floudas D."/>
            <person name="Copeland A."/>
            <person name="Barry K.W."/>
            <person name="Cichocki N."/>
            <person name="Veneault-Fourrey C."/>
            <person name="LaButti K."/>
            <person name="Lindquist E.A."/>
            <person name="Lipzen A."/>
            <person name="Lundell T."/>
            <person name="Morin E."/>
            <person name="Murat C."/>
            <person name="Riley R."/>
            <person name="Ohm R."/>
            <person name="Sun H."/>
            <person name="Tunlid A."/>
            <person name="Henrissat B."/>
            <person name="Grigoriev I.V."/>
            <person name="Hibbett D.S."/>
            <person name="Martin F."/>
        </authorList>
    </citation>
    <scope>NUCLEOTIDE SEQUENCE [LARGE SCALE GENOMIC DNA]</scope>
    <source>
        <strain evidence="3">LaAM-08-1</strain>
    </source>
</reference>
<name>A0A0C9WKD1_9AGAR</name>
<dbReference type="AlphaFoldDB" id="A0A0C9WKD1"/>
<protein>
    <submittedName>
        <fullName evidence="2">Uncharacterized protein</fullName>
    </submittedName>
</protein>
<reference evidence="2 3" key="1">
    <citation type="submission" date="2014-04" db="EMBL/GenBank/DDBJ databases">
        <authorList>
            <consortium name="DOE Joint Genome Institute"/>
            <person name="Kuo A."/>
            <person name="Kohler A."/>
            <person name="Nagy L.G."/>
            <person name="Floudas D."/>
            <person name="Copeland A."/>
            <person name="Barry K.W."/>
            <person name="Cichocki N."/>
            <person name="Veneault-Fourrey C."/>
            <person name="LaButti K."/>
            <person name="Lindquist E.A."/>
            <person name="Lipzen A."/>
            <person name="Lundell T."/>
            <person name="Morin E."/>
            <person name="Murat C."/>
            <person name="Sun H."/>
            <person name="Tunlid A."/>
            <person name="Henrissat B."/>
            <person name="Grigoriev I.V."/>
            <person name="Hibbett D.S."/>
            <person name="Martin F."/>
            <person name="Nordberg H.P."/>
            <person name="Cantor M.N."/>
            <person name="Hua S.X."/>
        </authorList>
    </citation>
    <scope>NUCLEOTIDE SEQUENCE [LARGE SCALE GENOMIC DNA]</scope>
    <source>
        <strain evidence="2 3">LaAM-08-1</strain>
    </source>
</reference>
<keyword evidence="1" id="KW-0732">Signal</keyword>
<keyword evidence="3" id="KW-1185">Reference proteome</keyword>
<dbReference type="HOGENOM" id="CLU_1801057_0_0_1"/>
<feature type="chain" id="PRO_5002216126" evidence="1">
    <location>
        <begin position="38"/>
        <end position="144"/>
    </location>
</feature>
<evidence type="ECO:0000256" key="1">
    <source>
        <dbReference type="SAM" id="SignalP"/>
    </source>
</evidence>
<evidence type="ECO:0000313" key="2">
    <source>
        <dbReference type="EMBL" id="KIJ96234.1"/>
    </source>
</evidence>
<evidence type="ECO:0000313" key="3">
    <source>
        <dbReference type="Proteomes" id="UP000054477"/>
    </source>
</evidence>
<feature type="non-terminal residue" evidence="2">
    <location>
        <position position="1"/>
    </location>
</feature>
<dbReference type="Proteomes" id="UP000054477">
    <property type="component" value="Unassembled WGS sequence"/>
</dbReference>
<dbReference type="EMBL" id="KN838728">
    <property type="protein sequence ID" value="KIJ96234.1"/>
    <property type="molecule type" value="Genomic_DNA"/>
</dbReference>
<organism evidence="2 3">
    <name type="scientific">Laccaria amethystina LaAM-08-1</name>
    <dbReference type="NCBI Taxonomy" id="1095629"/>
    <lineage>
        <taxon>Eukaryota</taxon>
        <taxon>Fungi</taxon>
        <taxon>Dikarya</taxon>
        <taxon>Basidiomycota</taxon>
        <taxon>Agaricomycotina</taxon>
        <taxon>Agaricomycetes</taxon>
        <taxon>Agaricomycetidae</taxon>
        <taxon>Agaricales</taxon>
        <taxon>Agaricineae</taxon>
        <taxon>Hydnangiaceae</taxon>
        <taxon>Laccaria</taxon>
    </lineage>
</organism>
<feature type="signal peptide" evidence="1">
    <location>
        <begin position="1"/>
        <end position="37"/>
    </location>
</feature>
<accession>A0A0C9WKD1</accession>
<gene>
    <name evidence="2" type="ORF">K443DRAFT_107550</name>
</gene>